<evidence type="ECO:0000313" key="2">
    <source>
        <dbReference type="EMBL" id="RCX01202.1"/>
    </source>
</evidence>
<comment type="caution">
    <text evidence="2">The sequence shown here is derived from an EMBL/GenBank/DDBJ whole genome shotgun (WGS) entry which is preliminary data.</text>
</comment>
<sequence>MGKQSQGESLWGPLRRYVPKAAFGYVEELLNREVIYLKVTRPKKSRAGLYFYDEKCGRHVIYINGNLDRYNFLITLVHEYAHLVVRRQYGKAVKPHGVEWKRAFAGLMRPLLRVEVFPEEIVKLLALHMRNPMATHFRDQELLSVIKKYQQH</sequence>
<protein>
    <recommendedName>
        <fullName evidence="1">SprT-like domain-containing protein</fullName>
    </recommendedName>
</protein>
<dbReference type="Pfam" id="PF10263">
    <property type="entry name" value="SprT-like"/>
    <property type="match status" value="1"/>
</dbReference>
<gene>
    <name evidence="2" type="ORF">DES35_10715</name>
</gene>
<evidence type="ECO:0000259" key="1">
    <source>
        <dbReference type="Pfam" id="PF10263"/>
    </source>
</evidence>
<proteinExistence type="predicted"/>
<dbReference type="InterPro" id="IPR006640">
    <property type="entry name" value="SprT-like_domain"/>
</dbReference>
<accession>A0A368ZW13</accession>
<dbReference type="GO" id="GO:0006950">
    <property type="term" value="P:response to stress"/>
    <property type="evidence" value="ECO:0007669"/>
    <property type="project" value="UniProtKB-ARBA"/>
</dbReference>
<dbReference type="EMBL" id="QPJS01000007">
    <property type="protein sequence ID" value="RCX01202.1"/>
    <property type="molecule type" value="Genomic_DNA"/>
</dbReference>
<organism evidence="2 3">
    <name type="scientific">Schleiferia thermophila</name>
    <dbReference type="NCBI Taxonomy" id="884107"/>
    <lineage>
        <taxon>Bacteria</taxon>
        <taxon>Pseudomonadati</taxon>
        <taxon>Bacteroidota</taxon>
        <taxon>Flavobacteriia</taxon>
        <taxon>Flavobacteriales</taxon>
        <taxon>Schleiferiaceae</taxon>
        <taxon>Schleiferia</taxon>
    </lineage>
</organism>
<keyword evidence="3" id="KW-1185">Reference proteome</keyword>
<reference evidence="2 3" key="1">
    <citation type="submission" date="2018-07" db="EMBL/GenBank/DDBJ databases">
        <title>Genomic Encyclopedia of Type Strains, Phase IV (KMG-IV): sequencing the most valuable type-strain genomes for metagenomic binning, comparative biology and taxonomic classification.</title>
        <authorList>
            <person name="Goeker M."/>
        </authorList>
    </citation>
    <scope>NUCLEOTIDE SEQUENCE [LARGE SCALE GENOMIC DNA]</scope>
    <source>
        <strain evidence="2 3">DSM 21410</strain>
    </source>
</reference>
<dbReference type="RefSeq" id="WP_114366541.1">
    <property type="nucleotide sequence ID" value="NZ_BHZF01000003.1"/>
</dbReference>
<dbReference type="AlphaFoldDB" id="A0A368ZW13"/>
<dbReference type="Proteomes" id="UP000253517">
    <property type="component" value="Unassembled WGS sequence"/>
</dbReference>
<evidence type="ECO:0000313" key="3">
    <source>
        <dbReference type="Proteomes" id="UP000253517"/>
    </source>
</evidence>
<feature type="domain" description="SprT-like" evidence="1">
    <location>
        <begin position="44"/>
        <end position="107"/>
    </location>
</feature>
<name>A0A368ZW13_9FLAO</name>